<evidence type="ECO:0000313" key="1">
    <source>
        <dbReference type="EMBL" id="NNV23186.1"/>
    </source>
</evidence>
<dbReference type="RefSeq" id="WP_064322963.1">
    <property type="nucleotide sequence ID" value="NZ_CP015776.1"/>
</dbReference>
<accession>A0A7Y3WZC3</accession>
<dbReference type="Proteomes" id="UP000526233">
    <property type="component" value="Unassembled WGS sequence"/>
</dbReference>
<organism evidence="1 2">
    <name type="scientific">Brucella pseudogrignonensis</name>
    <dbReference type="NCBI Taxonomy" id="419475"/>
    <lineage>
        <taxon>Bacteria</taxon>
        <taxon>Pseudomonadati</taxon>
        <taxon>Pseudomonadota</taxon>
        <taxon>Alphaproteobacteria</taxon>
        <taxon>Hyphomicrobiales</taxon>
        <taxon>Brucellaceae</taxon>
        <taxon>Brucella/Ochrobactrum group</taxon>
        <taxon>Brucella</taxon>
    </lineage>
</organism>
<sequence>MGLPENRSPLVNCLIFDEDIAISQPIFDDAKTQWKAVYNHTASTIIAMDNNSDAKSKSEAEAAHVIVSDVYT</sequence>
<comment type="caution">
    <text evidence="1">The sequence shown here is derived from an EMBL/GenBank/DDBJ whole genome shotgun (WGS) entry which is preliminary data.</text>
</comment>
<dbReference type="EMBL" id="PKQI01000004">
    <property type="protein sequence ID" value="NNV23186.1"/>
    <property type="molecule type" value="Genomic_DNA"/>
</dbReference>
<name>A0A7Y3WZC3_9HYPH</name>
<proteinExistence type="predicted"/>
<reference evidence="1 2" key="1">
    <citation type="submission" date="2018-11" db="EMBL/GenBank/DDBJ databases">
        <title>Genome sequencing and analysis.</title>
        <authorList>
            <person name="Huang Y.-T."/>
        </authorList>
    </citation>
    <scope>NUCLEOTIDE SEQUENCE [LARGE SCALE GENOMIC DNA]</scope>
    <source>
        <strain evidence="1 2">SHIN</strain>
    </source>
</reference>
<dbReference type="KEGG" id="ops:A8A54_21525"/>
<dbReference type="AlphaFoldDB" id="A0A7Y3WZC3"/>
<evidence type="ECO:0000313" key="2">
    <source>
        <dbReference type="Proteomes" id="UP000526233"/>
    </source>
</evidence>
<protein>
    <submittedName>
        <fullName evidence="1">Uncharacterized protein</fullName>
    </submittedName>
</protein>
<gene>
    <name evidence="1" type="ORF">EHE22_22560</name>
</gene>